<sequence>MNSIVQDDMKGIVQEPLPWQSFEDTNVLVTGAAGFLPAYMVETLMFLNQFVLSKPAKVTALVRNEAGAIKRFADYDGRDDLRMLVQNVSDPLGVSTRFDYIIHAASNASPAAYLADPVGTFSANVLGTYHLLNAAMLDKVCRGFLFFSSGEVYGAVTGRSATLTEHEGGYLDPIDVRSCYGESKRAGETMCASWARQYGVPTRIVRPGHTYGPGMRLDDGRVYADFVRDILNGGPITMLSDGTARRPFCYLADATAAFFTVLLKGEVGQAYNVVNSAAECSIADLADRLAALYKNEGIYVARKERPASGYVPRSDEGAQVSVKKIQSLGWRATTTIEEGFRRTVDSYRV</sequence>
<dbReference type="InterPro" id="IPR044516">
    <property type="entry name" value="UXS-like"/>
</dbReference>
<dbReference type="InterPro" id="IPR001509">
    <property type="entry name" value="Epimerase_deHydtase"/>
</dbReference>
<dbReference type="SUPFAM" id="SSF51735">
    <property type="entry name" value="NAD(P)-binding Rossmann-fold domains"/>
    <property type="match status" value="1"/>
</dbReference>
<dbReference type="OrthoDB" id="9811743at2"/>
<evidence type="ECO:0000256" key="4">
    <source>
        <dbReference type="ARBA" id="ARBA00023239"/>
    </source>
</evidence>
<dbReference type="AlphaFoldDB" id="A0A841JWY6"/>
<dbReference type="GO" id="GO:0048040">
    <property type="term" value="F:UDP-glucuronate decarboxylase activity"/>
    <property type="evidence" value="ECO:0007669"/>
    <property type="project" value="TreeGrafter"/>
</dbReference>
<evidence type="ECO:0000313" key="7">
    <source>
        <dbReference type="Proteomes" id="UP000538666"/>
    </source>
</evidence>
<comment type="cofactor">
    <cofactor evidence="1">
        <name>NAD(+)</name>
        <dbReference type="ChEBI" id="CHEBI:57540"/>
    </cofactor>
</comment>
<protein>
    <submittedName>
        <fullName evidence="6">Nucleoside-diphosphate-sugar epimerase</fullName>
    </submittedName>
</protein>
<dbReference type="Pfam" id="PF01370">
    <property type="entry name" value="Epimerase"/>
    <property type="match status" value="1"/>
</dbReference>
<dbReference type="Proteomes" id="UP000538666">
    <property type="component" value="Unassembled WGS sequence"/>
</dbReference>
<evidence type="ECO:0000259" key="5">
    <source>
        <dbReference type="Pfam" id="PF01370"/>
    </source>
</evidence>
<keyword evidence="4" id="KW-0456">Lyase</keyword>
<evidence type="ECO:0000256" key="3">
    <source>
        <dbReference type="ARBA" id="ARBA00023027"/>
    </source>
</evidence>
<comment type="caution">
    <text evidence="6">The sequence shown here is derived from an EMBL/GenBank/DDBJ whole genome shotgun (WGS) entry which is preliminary data.</text>
</comment>
<dbReference type="EMBL" id="JACHEK010000007">
    <property type="protein sequence ID" value="MBB6145670.1"/>
    <property type="molecule type" value="Genomic_DNA"/>
</dbReference>
<keyword evidence="2" id="KW-0210">Decarboxylase</keyword>
<dbReference type="RefSeq" id="WP_050060711.1">
    <property type="nucleotide sequence ID" value="NZ_JACHEK010000007.1"/>
</dbReference>
<feature type="domain" description="NAD-dependent epimerase/dehydratase" evidence="5">
    <location>
        <begin position="27"/>
        <end position="273"/>
    </location>
</feature>
<dbReference type="PANTHER" id="PTHR43078">
    <property type="entry name" value="UDP-GLUCURONIC ACID DECARBOXYLASE-RELATED"/>
    <property type="match status" value="1"/>
</dbReference>
<proteinExistence type="predicted"/>
<dbReference type="GO" id="GO:0070403">
    <property type="term" value="F:NAD+ binding"/>
    <property type="evidence" value="ECO:0007669"/>
    <property type="project" value="InterPro"/>
</dbReference>
<dbReference type="InterPro" id="IPR036291">
    <property type="entry name" value="NAD(P)-bd_dom_sf"/>
</dbReference>
<evidence type="ECO:0000313" key="6">
    <source>
        <dbReference type="EMBL" id="MBB6145670.1"/>
    </source>
</evidence>
<evidence type="ECO:0000256" key="1">
    <source>
        <dbReference type="ARBA" id="ARBA00001911"/>
    </source>
</evidence>
<organism evidence="6 7">
    <name type="scientific">Silvibacterium bohemicum</name>
    <dbReference type="NCBI Taxonomy" id="1577686"/>
    <lineage>
        <taxon>Bacteria</taxon>
        <taxon>Pseudomonadati</taxon>
        <taxon>Acidobacteriota</taxon>
        <taxon>Terriglobia</taxon>
        <taxon>Terriglobales</taxon>
        <taxon>Acidobacteriaceae</taxon>
        <taxon>Silvibacterium</taxon>
    </lineage>
</organism>
<keyword evidence="3" id="KW-0520">NAD</keyword>
<dbReference type="GO" id="GO:0042732">
    <property type="term" value="P:D-xylose metabolic process"/>
    <property type="evidence" value="ECO:0007669"/>
    <property type="project" value="InterPro"/>
</dbReference>
<keyword evidence="7" id="KW-1185">Reference proteome</keyword>
<evidence type="ECO:0000256" key="2">
    <source>
        <dbReference type="ARBA" id="ARBA00022793"/>
    </source>
</evidence>
<reference evidence="6 7" key="1">
    <citation type="submission" date="2020-08" db="EMBL/GenBank/DDBJ databases">
        <title>Genomic Encyclopedia of Type Strains, Phase IV (KMG-IV): sequencing the most valuable type-strain genomes for metagenomic binning, comparative biology and taxonomic classification.</title>
        <authorList>
            <person name="Goeker M."/>
        </authorList>
    </citation>
    <scope>NUCLEOTIDE SEQUENCE [LARGE SCALE GENOMIC DNA]</scope>
    <source>
        <strain evidence="6 7">DSM 103733</strain>
    </source>
</reference>
<dbReference type="PANTHER" id="PTHR43078:SF7">
    <property type="entry name" value="UDP-GLUCURONATE DECARBOXYLASE"/>
    <property type="match status" value="1"/>
</dbReference>
<gene>
    <name evidence="6" type="ORF">HNQ77_003631</name>
</gene>
<dbReference type="Gene3D" id="3.40.50.720">
    <property type="entry name" value="NAD(P)-binding Rossmann-like Domain"/>
    <property type="match status" value="1"/>
</dbReference>
<name>A0A841JWY6_9BACT</name>
<dbReference type="GO" id="GO:0005737">
    <property type="term" value="C:cytoplasm"/>
    <property type="evidence" value="ECO:0007669"/>
    <property type="project" value="TreeGrafter"/>
</dbReference>
<accession>A0A841JWY6</accession>